<comment type="caution">
    <text evidence="1">The sequence shown here is derived from an EMBL/GenBank/DDBJ whole genome shotgun (WGS) entry which is preliminary data.</text>
</comment>
<keyword evidence="2" id="KW-1185">Reference proteome</keyword>
<accession>A0ABW5C9K3</accession>
<dbReference type="InterPro" id="IPR053205">
    <property type="entry name" value="GHMP_kinase_L-arabinokinase"/>
</dbReference>
<dbReference type="Proteomes" id="UP001597296">
    <property type="component" value="Unassembled WGS sequence"/>
</dbReference>
<dbReference type="SUPFAM" id="SSF53756">
    <property type="entry name" value="UDP-Glycosyltransferase/glycogen phosphorylase"/>
    <property type="match status" value="1"/>
</dbReference>
<proteinExistence type="predicted"/>
<organism evidence="1 2">
    <name type="scientific">Phaeospirillum tilakii</name>
    <dbReference type="NCBI Taxonomy" id="741673"/>
    <lineage>
        <taxon>Bacteria</taxon>
        <taxon>Pseudomonadati</taxon>
        <taxon>Pseudomonadota</taxon>
        <taxon>Alphaproteobacteria</taxon>
        <taxon>Rhodospirillales</taxon>
        <taxon>Rhodospirillaceae</taxon>
        <taxon>Phaeospirillum</taxon>
    </lineage>
</organism>
<dbReference type="EMBL" id="JBHUIY010000009">
    <property type="protein sequence ID" value="MFD2233467.1"/>
    <property type="molecule type" value="Genomic_DNA"/>
</dbReference>
<dbReference type="PANTHER" id="PTHR38134:SF2">
    <property type="entry name" value="GALACTOKINASE"/>
    <property type="match status" value="1"/>
</dbReference>
<evidence type="ECO:0008006" key="3">
    <source>
        <dbReference type="Google" id="ProtNLM"/>
    </source>
</evidence>
<evidence type="ECO:0000313" key="1">
    <source>
        <dbReference type="EMBL" id="MFD2233467.1"/>
    </source>
</evidence>
<dbReference type="Gene3D" id="3.40.50.2000">
    <property type="entry name" value="Glycogen Phosphorylase B"/>
    <property type="match status" value="1"/>
</dbReference>
<gene>
    <name evidence="1" type="ORF">ACFSNB_06590</name>
</gene>
<dbReference type="RefSeq" id="WP_377315240.1">
    <property type="nucleotide sequence ID" value="NZ_JBHUIY010000009.1"/>
</dbReference>
<protein>
    <recommendedName>
        <fullName evidence="3">UDP:flavonoid glycosyltransferase YjiC, YdhE family</fullName>
    </recommendedName>
</protein>
<dbReference type="PANTHER" id="PTHR38134">
    <property type="entry name" value="SLR1395 PROTEIN"/>
    <property type="match status" value="1"/>
</dbReference>
<evidence type="ECO:0000313" key="2">
    <source>
        <dbReference type="Proteomes" id="UP001597296"/>
    </source>
</evidence>
<reference evidence="2" key="1">
    <citation type="journal article" date="2019" name="Int. J. Syst. Evol. Microbiol.">
        <title>The Global Catalogue of Microorganisms (GCM) 10K type strain sequencing project: providing services to taxonomists for standard genome sequencing and annotation.</title>
        <authorList>
            <consortium name="The Broad Institute Genomics Platform"/>
            <consortium name="The Broad Institute Genome Sequencing Center for Infectious Disease"/>
            <person name="Wu L."/>
            <person name="Ma J."/>
        </authorList>
    </citation>
    <scope>NUCLEOTIDE SEQUENCE [LARGE SCALE GENOMIC DNA]</scope>
    <source>
        <strain evidence="2">KCTC 15012</strain>
    </source>
</reference>
<name>A0ABW5C9K3_9PROT</name>
<sequence>MPSPHLWLALSPHGYGHAAMTAPVIAALRRRLPGLRLTVQTSLPVEFLRGRYGAAAALVEGIPDFGLRMHSSTRVDRDASAESYLALAARWDELVAAEADRLAAAAPDLVLANVPPLTLAAAARAGIPAVALSSLNWADMVRIYLGDRPALAPVLARLVAAYDSAELFLRVTPAMAMPALARVRDIGPVILGGTARPDALAAALRLASGERVGLIAFGGIDADLDLARWPVLPGWRWLTTLAVPPGRADLLDWRAAGLSFSDLLTSVAAVVTKPGYGTFTEAGLAGVPVLYQPRPDWPECPALDDWLAAHTRALAVDLTDPAPLADWLDLLLAQPARPPAVASGNDEAAAWLAARLEAGPG</sequence>